<dbReference type="PANTHER" id="PTHR22970:SF14">
    <property type="entry name" value="AT-RICH INTERACTIVE DOMAIN-CONTAINING PROTEIN 2"/>
    <property type="match status" value="1"/>
</dbReference>
<evidence type="ECO:0000256" key="4">
    <source>
        <dbReference type="ARBA" id="ARBA00023242"/>
    </source>
</evidence>
<dbReference type="AlphaFoldDB" id="A0A0H2RC87"/>
<dbReference type="GO" id="GO:0006325">
    <property type="term" value="P:chromatin organization"/>
    <property type="evidence" value="ECO:0007669"/>
    <property type="project" value="UniProtKB-KW"/>
</dbReference>
<dbReference type="Proteomes" id="UP000053477">
    <property type="component" value="Unassembled WGS sequence"/>
</dbReference>
<feature type="region of interest" description="Disordered" evidence="5">
    <location>
        <begin position="551"/>
        <end position="577"/>
    </location>
</feature>
<keyword evidence="4" id="KW-0539">Nucleus</keyword>
<accession>A0A0H2RC87</accession>
<keyword evidence="2" id="KW-0805">Transcription regulation</keyword>
<dbReference type="InParanoid" id="A0A0H2RC87"/>
<dbReference type="FunCoup" id="A0A0H2RC87">
    <property type="interactions" value="8"/>
</dbReference>
<evidence type="ECO:0000256" key="5">
    <source>
        <dbReference type="SAM" id="MobiDB-lite"/>
    </source>
</evidence>
<dbReference type="InterPro" id="IPR052406">
    <property type="entry name" value="Chromatin_Remodeling_Comp"/>
</dbReference>
<gene>
    <name evidence="7" type="ORF">SCHPADRAFT_882026</name>
</gene>
<evidence type="ECO:0000256" key="2">
    <source>
        <dbReference type="ARBA" id="ARBA00023015"/>
    </source>
</evidence>
<evidence type="ECO:0000313" key="7">
    <source>
        <dbReference type="EMBL" id="KLO07088.1"/>
    </source>
</evidence>
<feature type="domain" description="RFX-type winged-helix" evidence="6">
    <location>
        <begin position="377"/>
        <end position="453"/>
    </location>
</feature>
<dbReference type="GO" id="GO:0006355">
    <property type="term" value="P:regulation of DNA-templated transcription"/>
    <property type="evidence" value="ECO:0007669"/>
    <property type="project" value="InterPro"/>
</dbReference>
<evidence type="ECO:0000256" key="1">
    <source>
        <dbReference type="ARBA" id="ARBA00022853"/>
    </source>
</evidence>
<dbReference type="EMBL" id="KQ086161">
    <property type="protein sequence ID" value="KLO07088.1"/>
    <property type="molecule type" value="Genomic_DNA"/>
</dbReference>
<dbReference type="InterPro" id="IPR003150">
    <property type="entry name" value="DNA-bd_RFX"/>
</dbReference>
<dbReference type="Gene3D" id="3.30.160.60">
    <property type="entry name" value="Classic Zinc Finger"/>
    <property type="match status" value="1"/>
</dbReference>
<dbReference type="GO" id="GO:0003677">
    <property type="term" value="F:DNA binding"/>
    <property type="evidence" value="ECO:0007669"/>
    <property type="project" value="InterPro"/>
</dbReference>
<protein>
    <recommendedName>
        <fullName evidence="6">RFX-type winged-helix domain-containing protein</fullName>
    </recommendedName>
</protein>
<keyword evidence="3" id="KW-0804">Transcription</keyword>
<keyword evidence="8" id="KW-1185">Reference proteome</keyword>
<dbReference type="STRING" id="27342.A0A0H2RC87"/>
<evidence type="ECO:0000259" key="6">
    <source>
        <dbReference type="PROSITE" id="PS51526"/>
    </source>
</evidence>
<dbReference type="GO" id="GO:0016586">
    <property type="term" value="C:RSC-type complex"/>
    <property type="evidence" value="ECO:0007669"/>
    <property type="project" value="TreeGrafter"/>
</dbReference>
<proteinExistence type="predicted"/>
<dbReference type="PANTHER" id="PTHR22970">
    <property type="entry name" value="AT-RICH INTERACTIVE DOMAIN-CONTAINING PROTEIN 2"/>
    <property type="match status" value="1"/>
</dbReference>
<sequence length="680" mass="75236">MNIRAAPSPAPVVAAGGTIAGPGIYSVPLKAPQAAPQARPVPPLQVTTDDYERWYTEPSPSNRMLLSLRSGIDSEVAWSLNRLCRLCVNEQFLLANIPGLTDALFEWPEWFLDEYSKPGSSSKTTRMKIEPAVEDALFSVSPDVKRRRRHALESLFIFRNASISEANAADLAMMPRTRKLVFNALDRLSPLINTSDECAEFVLHCIEILHSIVRNIILPPPSRTQEPGTNPIPALERLASGSSNRSIIIASLIALTHLVCIPKNALHSSTSSPALTTAIRNLALYNDSALFEASVGFLYAHLSYPPMTKAFLVHPDMPATLRLLVGYIVAEQNEEDAVIDVSAPRHLAPVVKTRSVNYELTGSELEKIGTLPEPERCYKWMKTMYMAAPDKEVTQVEFWTNYKELFTPFQDRSTLLVASDVIKNVGTVYAQAQAMVLPGPPQRFVIRGISRSQKEVAEGYYKCQWDRSTCESTNFTNPDELYEHLKTAHLEPLASAEPPGDFTCSWSTCQHSAESIDRLRPHVWTHIPLRSALPVDLTHIPKVAFASKTEQHLTPTPTARATPPAPQTRVTYPAPGRDPPSNALTALLVIRTLFRASFASVEAAPRADADHFGFPGVVEENDEMELAVSDTDSEAEKEGERRGRKAFIGVRHLMESIRLRDTALMAWIMEMVDAGINGAQ</sequence>
<evidence type="ECO:0000256" key="3">
    <source>
        <dbReference type="ARBA" id="ARBA00023163"/>
    </source>
</evidence>
<name>A0A0H2RC87_9AGAM</name>
<keyword evidence="1" id="KW-0156">Chromatin regulator</keyword>
<dbReference type="PROSITE" id="PS51526">
    <property type="entry name" value="RFX_DBD"/>
    <property type="match status" value="1"/>
</dbReference>
<evidence type="ECO:0000313" key="8">
    <source>
        <dbReference type="Proteomes" id="UP000053477"/>
    </source>
</evidence>
<organism evidence="7 8">
    <name type="scientific">Schizopora paradoxa</name>
    <dbReference type="NCBI Taxonomy" id="27342"/>
    <lineage>
        <taxon>Eukaryota</taxon>
        <taxon>Fungi</taxon>
        <taxon>Dikarya</taxon>
        <taxon>Basidiomycota</taxon>
        <taxon>Agaricomycotina</taxon>
        <taxon>Agaricomycetes</taxon>
        <taxon>Hymenochaetales</taxon>
        <taxon>Schizoporaceae</taxon>
        <taxon>Schizopora</taxon>
    </lineage>
</organism>
<dbReference type="OrthoDB" id="338531at2759"/>
<reference evidence="7 8" key="1">
    <citation type="submission" date="2015-04" db="EMBL/GenBank/DDBJ databases">
        <title>Complete genome sequence of Schizopora paradoxa KUC8140, a cosmopolitan wood degrader in East Asia.</title>
        <authorList>
            <consortium name="DOE Joint Genome Institute"/>
            <person name="Min B."/>
            <person name="Park H."/>
            <person name="Jang Y."/>
            <person name="Kim J.-J."/>
            <person name="Kim K.H."/>
            <person name="Pangilinan J."/>
            <person name="Lipzen A."/>
            <person name="Riley R."/>
            <person name="Grigoriev I.V."/>
            <person name="Spatafora J.W."/>
            <person name="Choi I.-G."/>
        </authorList>
    </citation>
    <scope>NUCLEOTIDE SEQUENCE [LARGE SCALE GENOMIC DNA]</scope>
    <source>
        <strain evidence="7 8">KUC8140</strain>
    </source>
</reference>